<evidence type="ECO:0000256" key="4">
    <source>
        <dbReference type="ARBA" id="ARBA00022898"/>
    </source>
</evidence>
<gene>
    <name evidence="8" type="ORF">Ocin01_18654</name>
</gene>
<dbReference type="InterPro" id="IPR015424">
    <property type="entry name" value="PyrdxlP-dep_Trfase"/>
</dbReference>
<evidence type="ECO:0000313" key="8">
    <source>
        <dbReference type="EMBL" id="ODM88028.1"/>
    </source>
</evidence>
<dbReference type="GO" id="GO:0016874">
    <property type="term" value="F:ligase activity"/>
    <property type="evidence" value="ECO:0007669"/>
    <property type="project" value="UniProtKB-KW"/>
</dbReference>
<feature type="domain" description="Aminotransferase class I/classII large" evidence="7">
    <location>
        <begin position="60"/>
        <end position="199"/>
    </location>
</feature>
<dbReference type="Gene3D" id="3.90.1150.10">
    <property type="entry name" value="Aspartate Aminotransferase, domain 1"/>
    <property type="match status" value="1"/>
</dbReference>
<dbReference type="GO" id="GO:0030170">
    <property type="term" value="F:pyridoxal phosphate binding"/>
    <property type="evidence" value="ECO:0007669"/>
    <property type="project" value="InterPro"/>
</dbReference>
<name>A0A1D2M4X0_ORCCI</name>
<dbReference type="InterPro" id="IPR015422">
    <property type="entry name" value="PyrdxlP-dep_Trfase_small"/>
</dbReference>
<accession>A0A1D2M4X0</accession>
<dbReference type="PROSITE" id="PS00599">
    <property type="entry name" value="AA_TRANSFER_CLASS_2"/>
    <property type="match status" value="1"/>
</dbReference>
<dbReference type="PANTHER" id="PTHR13693">
    <property type="entry name" value="CLASS II AMINOTRANSFERASE/8-AMINO-7-OXONONANOATE SYNTHASE"/>
    <property type="match status" value="1"/>
</dbReference>
<dbReference type="AlphaFoldDB" id="A0A1D2M4X0"/>
<dbReference type="Pfam" id="PF00155">
    <property type="entry name" value="Aminotran_1_2"/>
    <property type="match status" value="2"/>
</dbReference>
<keyword evidence="8" id="KW-0436">Ligase</keyword>
<dbReference type="OMA" id="MDGYLAP"/>
<protein>
    <submittedName>
        <fullName evidence="8">2-amino-3-ketobutyrate coenzyme A ligase, mitochondrial</fullName>
    </submittedName>
</protein>
<dbReference type="GO" id="GO:0005739">
    <property type="term" value="C:mitochondrion"/>
    <property type="evidence" value="ECO:0007669"/>
    <property type="project" value="TreeGrafter"/>
</dbReference>
<dbReference type="PANTHER" id="PTHR13693:SF102">
    <property type="entry name" value="2-AMINO-3-KETOBUTYRATE COENZYME A LIGASE, MITOCHONDRIAL"/>
    <property type="match status" value="1"/>
</dbReference>
<dbReference type="OrthoDB" id="10263824at2759"/>
<dbReference type="Gene3D" id="3.40.640.10">
    <property type="entry name" value="Type I PLP-dependent aspartate aminotransferase-like (Major domain)"/>
    <property type="match status" value="1"/>
</dbReference>
<dbReference type="GO" id="GO:0016746">
    <property type="term" value="F:acyltransferase activity"/>
    <property type="evidence" value="ECO:0007669"/>
    <property type="project" value="UniProtKB-KW"/>
</dbReference>
<feature type="domain" description="Aminotransferase class I/classII large" evidence="7">
    <location>
        <begin position="205"/>
        <end position="296"/>
    </location>
</feature>
<keyword evidence="9" id="KW-1185">Reference proteome</keyword>
<evidence type="ECO:0000256" key="5">
    <source>
        <dbReference type="ARBA" id="ARBA00023315"/>
    </source>
</evidence>
<keyword evidence="5" id="KW-0012">Acyltransferase</keyword>
<sequence length="307" mass="33321">HPEVIQAGINALKKYGAGVELCAIHLWNSRPPQELEAKIAKFDGREDAILYPKLFKNILGKEDAVILDELNHASIIDGLRLTKGVKKIRYKHKNMQDLEERLAEDGQGKRRKLIVTDGVFSMDGNVAPLKDIMRLAQKYDALVFLDECHATGLFGKTGRGTEEFWGAKPVDIINSTLGKALGGAAGGYTTVVGSASKALDLLLASSELTQKVADGTAQFRKGMTDAGFTILGEDHPICPVFVGDARLASQFADKLLGEGIYVIGFSYPVVPHGKARIRVQISASHDAAQIDKLITAFKKIGKELNII</sequence>
<dbReference type="InterPro" id="IPR050087">
    <property type="entry name" value="AON_synthase_class-II"/>
</dbReference>
<dbReference type="SUPFAM" id="SSF53383">
    <property type="entry name" value="PLP-dependent transferases"/>
    <property type="match status" value="1"/>
</dbReference>
<comment type="similarity">
    <text evidence="2 6">Belongs to the class-II pyridoxal-phosphate-dependent aminotransferase family.</text>
</comment>
<evidence type="ECO:0000256" key="3">
    <source>
        <dbReference type="ARBA" id="ARBA00022679"/>
    </source>
</evidence>
<evidence type="ECO:0000256" key="6">
    <source>
        <dbReference type="RuleBase" id="RU003693"/>
    </source>
</evidence>
<keyword evidence="3" id="KW-0808">Transferase</keyword>
<organism evidence="8 9">
    <name type="scientific">Orchesella cincta</name>
    <name type="common">Springtail</name>
    <name type="synonym">Podura cincta</name>
    <dbReference type="NCBI Taxonomy" id="48709"/>
    <lineage>
        <taxon>Eukaryota</taxon>
        <taxon>Metazoa</taxon>
        <taxon>Ecdysozoa</taxon>
        <taxon>Arthropoda</taxon>
        <taxon>Hexapoda</taxon>
        <taxon>Collembola</taxon>
        <taxon>Entomobryomorpha</taxon>
        <taxon>Entomobryoidea</taxon>
        <taxon>Orchesellidae</taxon>
        <taxon>Orchesellinae</taxon>
        <taxon>Orchesella</taxon>
    </lineage>
</organism>
<dbReference type="InterPro" id="IPR001917">
    <property type="entry name" value="Aminotrans_II_pyridoxalP_BS"/>
</dbReference>
<comment type="caution">
    <text evidence="8">The sequence shown here is derived from an EMBL/GenBank/DDBJ whole genome shotgun (WGS) entry which is preliminary data.</text>
</comment>
<proteinExistence type="inferred from homology"/>
<reference evidence="8 9" key="1">
    <citation type="journal article" date="2016" name="Genome Biol. Evol.">
        <title>Gene Family Evolution Reflects Adaptation to Soil Environmental Stressors in the Genome of the Collembolan Orchesella cincta.</title>
        <authorList>
            <person name="Faddeeva-Vakhrusheva A."/>
            <person name="Derks M.F."/>
            <person name="Anvar S.Y."/>
            <person name="Agamennone V."/>
            <person name="Suring W."/>
            <person name="Smit S."/>
            <person name="van Straalen N.M."/>
            <person name="Roelofs D."/>
        </authorList>
    </citation>
    <scope>NUCLEOTIDE SEQUENCE [LARGE SCALE GENOMIC DNA]</scope>
    <source>
        <tissue evidence="8">Mixed pool</tissue>
    </source>
</reference>
<feature type="non-terminal residue" evidence="8">
    <location>
        <position position="1"/>
    </location>
</feature>
<dbReference type="InterPro" id="IPR004839">
    <property type="entry name" value="Aminotransferase_I/II_large"/>
</dbReference>
<evidence type="ECO:0000256" key="2">
    <source>
        <dbReference type="ARBA" id="ARBA00008392"/>
    </source>
</evidence>
<dbReference type="InterPro" id="IPR015421">
    <property type="entry name" value="PyrdxlP-dep_Trfase_major"/>
</dbReference>
<evidence type="ECO:0000313" key="9">
    <source>
        <dbReference type="Proteomes" id="UP000094527"/>
    </source>
</evidence>
<dbReference type="EMBL" id="LJIJ01004227">
    <property type="protein sequence ID" value="ODM88028.1"/>
    <property type="molecule type" value="Genomic_DNA"/>
</dbReference>
<dbReference type="STRING" id="48709.A0A1D2M4X0"/>
<feature type="non-terminal residue" evidence="8">
    <location>
        <position position="307"/>
    </location>
</feature>
<evidence type="ECO:0000256" key="1">
    <source>
        <dbReference type="ARBA" id="ARBA00001933"/>
    </source>
</evidence>
<keyword evidence="4 6" id="KW-0663">Pyridoxal phosphate</keyword>
<dbReference type="Proteomes" id="UP000094527">
    <property type="component" value="Unassembled WGS sequence"/>
</dbReference>
<comment type="cofactor">
    <cofactor evidence="1 6">
        <name>pyridoxal 5'-phosphate</name>
        <dbReference type="ChEBI" id="CHEBI:597326"/>
    </cofactor>
</comment>
<evidence type="ECO:0000259" key="7">
    <source>
        <dbReference type="Pfam" id="PF00155"/>
    </source>
</evidence>